<dbReference type="InterPro" id="IPR041662">
    <property type="entry name" value="SusD-like_2"/>
</dbReference>
<organism evidence="2 3">
    <name type="scientific">Pedobacter frigidisoli</name>
    <dbReference type="NCBI Taxonomy" id="2530455"/>
    <lineage>
        <taxon>Bacteria</taxon>
        <taxon>Pseudomonadati</taxon>
        <taxon>Bacteroidota</taxon>
        <taxon>Sphingobacteriia</taxon>
        <taxon>Sphingobacteriales</taxon>
        <taxon>Sphingobacteriaceae</taxon>
        <taxon>Pedobacter</taxon>
    </lineage>
</organism>
<keyword evidence="2" id="KW-0449">Lipoprotein</keyword>
<dbReference type="AlphaFoldDB" id="A0A4R0NHF0"/>
<keyword evidence="3" id="KW-1185">Reference proteome</keyword>
<dbReference type="InterPro" id="IPR011990">
    <property type="entry name" value="TPR-like_helical_dom_sf"/>
</dbReference>
<comment type="caution">
    <text evidence="2">The sequence shown here is derived from an EMBL/GenBank/DDBJ whole genome shotgun (WGS) entry which is preliminary data.</text>
</comment>
<dbReference type="Pfam" id="PF12771">
    <property type="entry name" value="SusD-like_2"/>
    <property type="match status" value="1"/>
</dbReference>
<dbReference type="EMBL" id="SJSN01000026">
    <property type="protein sequence ID" value="TCD00030.1"/>
    <property type="molecule type" value="Genomic_DNA"/>
</dbReference>
<name>A0A4R0NHF0_9SPHI</name>
<feature type="signal peptide" evidence="1">
    <location>
        <begin position="1"/>
        <end position="18"/>
    </location>
</feature>
<evidence type="ECO:0000313" key="3">
    <source>
        <dbReference type="Proteomes" id="UP000291485"/>
    </source>
</evidence>
<sequence length="478" mass="51687">MKKIFIYTLAGLFLMASAGCKKLEDFGATNLDPNSTTQSNPPALLTNALSGLASYAYQTRPGFYGQYFSETQYPDASNYTLVQESFTGAYSGALYDLQNVQLLESTNNMKQVAKIVQQYIFWTITDRWGDVPYSQALKGIEFNAPAYDTQEAIYKGMISTLTSSVAAMDGSAIPGDIVFNGDVASWKRFANSLRMLMALQLSKRYPSATDYSATQFKAALADAGGYITTNAQNVKIVYNVNYKNPLFNEYNGRKDLAESKTMTDLMVGTLGNDPRQAAYGGASEVLGSTTSSSIGVPYGVTRAVATAFTDANTTWARVLRGDLRTESSPYVILSAAEVTLARAEAANMNWTSESQVALYTAGIGLSFEQWGVGTPSAGYLANSNVAISATPSAANLKNIAIQEYVASYPNGLRAWNIFRRTGFPALVPASAASNSTKQIPRRYVYAPSELATNLESVTAAIARLTGGNTQDARIWWDL</sequence>
<feature type="chain" id="PRO_5020949957" evidence="1">
    <location>
        <begin position="19"/>
        <end position="478"/>
    </location>
</feature>
<dbReference type="SUPFAM" id="SSF48452">
    <property type="entry name" value="TPR-like"/>
    <property type="match status" value="1"/>
</dbReference>
<dbReference type="PROSITE" id="PS51257">
    <property type="entry name" value="PROKAR_LIPOPROTEIN"/>
    <property type="match status" value="1"/>
</dbReference>
<dbReference type="RefSeq" id="WP_131562646.1">
    <property type="nucleotide sequence ID" value="NZ_SJSN01000026.1"/>
</dbReference>
<protein>
    <submittedName>
        <fullName evidence="2">SusD/RagB family nutrient-binding outer membrane lipoprotein</fullName>
    </submittedName>
</protein>
<reference evidence="2 3" key="1">
    <citation type="submission" date="2019-02" db="EMBL/GenBank/DDBJ databases">
        <title>Pedobacter sp. RP-3-11 sp. nov., isolated from Arctic soil.</title>
        <authorList>
            <person name="Dahal R.H."/>
        </authorList>
    </citation>
    <scope>NUCLEOTIDE SEQUENCE [LARGE SCALE GENOMIC DNA]</scope>
    <source>
        <strain evidence="2 3">RP-3-11</strain>
    </source>
</reference>
<keyword evidence="1" id="KW-0732">Signal</keyword>
<evidence type="ECO:0000256" key="1">
    <source>
        <dbReference type="SAM" id="SignalP"/>
    </source>
</evidence>
<dbReference type="Proteomes" id="UP000291485">
    <property type="component" value="Unassembled WGS sequence"/>
</dbReference>
<accession>A0A4R0NHF0</accession>
<gene>
    <name evidence="2" type="ORF">EZ449_21070</name>
</gene>
<evidence type="ECO:0000313" key="2">
    <source>
        <dbReference type="EMBL" id="TCD00030.1"/>
    </source>
</evidence>
<dbReference type="OrthoDB" id="9766256at2"/>
<proteinExistence type="predicted"/>
<dbReference type="Gene3D" id="1.25.40.390">
    <property type="match status" value="1"/>
</dbReference>